<dbReference type="InterPro" id="IPR050640">
    <property type="entry name" value="Bact_2-comp_sensor_kinase"/>
</dbReference>
<dbReference type="GO" id="GO:0016020">
    <property type="term" value="C:membrane"/>
    <property type="evidence" value="ECO:0007669"/>
    <property type="project" value="InterPro"/>
</dbReference>
<dbReference type="AlphaFoldDB" id="A5G4A3"/>
<keyword evidence="5" id="KW-1185">Reference proteome</keyword>
<dbReference type="GO" id="GO:0000155">
    <property type="term" value="F:phosphorelay sensor kinase activity"/>
    <property type="evidence" value="ECO:0007669"/>
    <property type="project" value="InterPro"/>
</dbReference>
<keyword evidence="4" id="KW-0808">Transferase</keyword>
<evidence type="ECO:0000256" key="1">
    <source>
        <dbReference type="SAM" id="MobiDB-lite"/>
    </source>
</evidence>
<feature type="transmembrane region" description="Helical" evidence="2">
    <location>
        <begin position="92"/>
        <end position="112"/>
    </location>
</feature>
<gene>
    <name evidence="4" type="ordered locus">Gura_2442</name>
</gene>
<feature type="domain" description="Histidine kinase/HSP90-like ATPase" evidence="3">
    <location>
        <begin position="267"/>
        <end position="362"/>
    </location>
</feature>
<accession>A5G4A3</accession>
<keyword evidence="2" id="KW-0812">Transmembrane</keyword>
<protein>
    <submittedName>
        <fullName evidence="4">Signal transduction histidine kinase, LytS</fullName>
    </submittedName>
</protein>
<feature type="compositionally biased region" description="Polar residues" evidence="1">
    <location>
        <begin position="1"/>
        <end position="18"/>
    </location>
</feature>
<dbReference type="Gene3D" id="3.30.565.10">
    <property type="entry name" value="Histidine kinase-like ATPase, C-terminal domain"/>
    <property type="match status" value="1"/>
</dbReference>
<dbReference type="OrthoDB" id="2514702at2"/>
<sequence>MTQHTNPLHRSETTSRPGQNGERCVSFTRLIKDLAVVVLLMLVLAGLLTALLEPGYLFHLRYTLAIGVSILLISHLLMAWRRTSHLDWMTSGSAITMGTGLGILLGTLANGADQLLLFEKHPNLLVTILLVSLVFGPAISYYFYSRGVIAETMAALHQEELERISSEQRLTEANFRMLQAQIEPHFLFNTLSNILSLIRTRPDTAEQMLGNFTDYLRASLQQTRVDRISLQEELAIVRSYLDIMTVRMEKRLQYHIDVPPELDNVMVPPLLIQPLVENAVKHGIEPKAEGGVITVHAERESDMLILEVIDTGEGISPLSSMGVGMTNIRDRLQLLYQGRASLQVRVSDPQGVTVRLTILLDAGNAHD</sequence>
<evidence type="ECO:0000313" key="4">
    <source>
        <dbReference type="EMBL" id="ABQ26621.1"/>
    </source>
</evidence>
<dbReference type="Pfam" id="PF02518">
    <property type="entry name" value="HATPase_c"/>
    <property type="match status" value="1"/>
</dbReference>
<evidence type="ECO:0000259" key="3">
    <source>
        <dbReference type="SMART" id="SM00387"/>
    </source>
</evidence>
<keyword evidence="2" id="KW-1133">Transmembrane helix</keyword>
<dbReference type="STRING" id="351605.Gura_2442"/>
<proteinExistence type="predicted"/>
<evidence type="ECO:0000313" key="5">
    <source>
        <dbReference type="Proteomes" id="UP000006695"/>
    </source>
</evidence>
<feature type="transmembrane region" description="Helical" evidence="2">
    <location>
        <begin position="58"/>
        <end position="80"/>
    </location>
</feature>
<feature type="transmembrane region" description="Helical" evidence="2">
    <location>
        <begin position="124"/>
        <end position="144"/>
    </location>
</feature>
<dbReference type="PANTHER" id="PTHR34220">
    <property type="entry name" value="SENSOR HISTIDINE KINASE YPDA"/>
    <property type="match status" value="1"/>
</dbReference>
<evidence type="ECO:0000256" key="2">
    <source>
        <dbReference type="SAM" id="Phobius"/>
    </source>
</evidence>
<dbReference type="RefSeq" id="WP_011939311.1">
    <property type="nucleotide sequence ID" value="NC_009483.1"/>
</dbReference>
<dbReference type="InterPro" id="IPR010559">
    <property type="entry name" value="Sig_transdc_His_kin_internal"/>
</dbReference>
<reference evidence="4 5" key="1">
    <citation type="submission" date="2007-05" db="EMBL/GenBank/DDBJ databases">
        <title>Complete sequence of Geobacter uraniireducens Rf4.</title>
        <authorList>
            <consortium name="US DOE Joint Genome Institute"/>
            <person name="Copeland A."/>
            <person name="Lucas S."/>
            <person name="Lapidus A."/>
            <person name="Barry K."/>
            <person name="Detter J.C."/>
            <person name="Glavina del Rio T."/>
            <person name="Hammon N."/>
            <person name="Israni S."/>
            <person name="Dalin E."/>
            <person name="Tice H."/>
            <person name="Pitluck S."/>
            <person name="Chertkov O."/>
            <person name="Brettin T."/>
            <person name="Bruce D."/>
            <person name="Han C."/>
            <person name="Schmutz J."/>
            <person name="Larimer F."/>
            <person name="Land M."/>
            <person name="Hauser L."/>
            <person name="Kyrpides N."/>
            <person name="Mikhailova N."/>
            <person name="Shelobolina E."/>
            <person name="Aklujkar M."/>
            <person name="Lovley D."/>
            <person name="Richardson P."/>
        </authorList>
    </citation>
    <scope>NUCLEOTIDE SEQUENCE [LARGE SCALE GENOMIC DNA]</scope>
    <source>
        <strain evidence="4 5">Rf4</strain>
    </source>
</reference>
<dbReference type="Pfam" id="PF06580">
    <property type="entry name" value="His_kinase"/>
    <property type="match status" value="1"/>
</dbReference>
<keyword evidence="4" id="KW-0418">Kinase</keyword>
<organism evidence="4 5">
    <name type="scientific">Geotalea uraniireducens (strain Rf4)</name>
    <name type="common">Geobacter uraniireducens</name>
    <dbReference type="NCBI Taxonomy" id="351605"/>
    <lineage>
        <taxon>Bacteria</taxon>
        <taxon>Pseudomonadati</taxon>
        <taxon>Thermodesulfobacteriota</taxon>
        <taxon>Desulfuromonadia</taxon>
        <taxon>Geobacterales</taxon>
        <taxon>Geobacteraceae</taxon>
        <taxon>Geotalea</taxon>
    </lineage>
</organism>
<feature type="transmembrane region" description="Helical" evidence="2">
    <location>
        <begin position="34"/>
        <end position="52"/>
    </location>
</feature>
<dbReference type="HOGENOM" id="CLU_020473_1_1_7"/>
<dbReference type="PANTHER" id="PTHR34220:SF9">
    <property type="entry name" value="SIGNAL TRANSDUCTION HISTIDINE KINASE INTERNAL REGION DOMAIN-CONTAINING PROTEIN"/>
    <property type="match status" value="1"/>
</dbReference>
<dbReference type="SMART" id="SM00387">
    <property type="entry name" value="HATPase_c"/>
    <property type="match status" value="1"/>
</dbReference>
<dbReference type="KEGG" id="gur:Gura_2442"/>
<dbReference type="Proteomes" id="UP000006695">
    <property type="component" value="Chromosome"/>
</dbReference>
<dbReference type="SUPFAM" id="SSF55874">
    <property type="entry name" value="ATPase domain of HSP90 chaperone/DNA topoisomerase II/histidine kinase"/>
    <property type="match status" value="1"/>
</dbReference>
<dbReference type="EMBL" id="CP000698">
    <property type="protein sequence ID" value="ABQ26621.1"/>
    <property type="molecule type" value="Genomic_DNA"/>
</dbReference>
<keyword evidence="2" id="KW-0472">Membrane</keyword>
<name>A5G4A3_GEOUR</name>
<feature type="region of interest" description="Disordered" evidence="1">
    <location>
        <begin position="1"/>
        <end position="21"/>
    </location>
</feature>
<dbReference type="InterPro" id="IPR003594">
    <property type="entry name" value="HATPase_dom"/>
</dbReference>
<dbReference type="InterPro" id="IPR036890">
    <property type="entry name" value="HATPase_C_sf"/>
</dbReference>